<reference evidence="13" key="1">
    <citation type="journal article" date="2019" name="Int. J. Syst. Evol. Microbiol.">
        <title>The Global Catalogue of Microorganisms (GCM) 10K type strain sequencing project: providing services to taxonomists for standard genome sequencing and annotation.</title>
        <authorList>
            <consortium name="The Broad Institute Genomics Platform"/>
            <consortium name="The Broad Institute Genome Sequencing Center for Infectious Disease"/>
            <person name="Wu L."/>
            <person name="Ma J."/>
        </authorList>
    </citation>
    <scope>NUCLEOTIDE SEQUENCE [LARGE SCALE GENOMIC DNA]</scope>
    <source>
        <strain evidence="13">JCM 18423</strain>
    </source>
</reference>
<evidence type="ECO:0000256" key="4">
    <source>
        <dbReference type="ARBA" id="ARBA00022452"/>
    </source>
</evidence>
<evidence type="ECO:0000256" key="7">
    <source>
        <dbReference type="ARBA" id="ARBA00023065"/>
    </source>
</evidence>
<keyword evidence="6" id="KW-0732">Signal</keyword>
<keyword evidence="3" id="KW-0813">Transport</keyword>
<keyword evidence="10" id="KW-0998">Cell outer membrane</keyword>
<dbReference type="Pfam" id="PF13609">
    <property type="entry name" value="Porin_4"/>
    <property type="match status" value="1"/>
</dbReference>
<evidence type="ECO:0000256" key="8">
    <source>
        <dbReference type="ARBA" id="ARBA00023114"/>
    </source>
</evidence>
<evidence type="ECO:0000256" key="6">
    <source>
        <dbReference type="ARBA" id="ARBA00022729"/>
    </source>
</evidence>
<gene>
    <name evidence="12" type="ORF">GCM10023337_00550</name>
</gene>
<dbReference type="InterPro" id="IPR050298">
    <property type="entry name" value="Gram-neg_bact_OMP"/>
</dbReference>
<dbReference type="Gene3D" id="2.40.160.10">
    <property type="entry name" value="Porin"/>
    <property type="match status" value="1"/>
</dbReference>
<evidence type="ECO:0000256" key="5">
    <source>
        <dbReference type="ARBA" id="ARBA00022692"/>
    </source>
</evidence>
<keyword evidence="8" id="KW-0626">Porin</keyword>
<feature type="domain" description="Porin" evidence="11">
    <location>
        <begin position="13"/>
        <end position="344"/>
    </location>
</feature>
<name>A0ABP9LS41_9BURK</name>
<dbReference type="InterPro" id="IPR002299">
    <property type="entry name" value="Porin_Neis"/>
</dbReference>
<keyword evidence="9" id="KW-0472">Membrane</keyword>
<evidence type="ECO:0000256" key="10">
    <source>
        <dbReference type="ARBA" id="ARBA00023237"/>
    </source>
</evidence>
<dbReference type="PANTHER" id="PTHR34501">
    <property type="entry name" value="PROTEIN YDDL-RELATED"/>
    <property type="match status" value="1"/>
</dbReference>
<comment type="subunit">
    <text evidence="2">Homotrimer.</text>
</comment>
<dbReference type="RefSeq" id="WP_345368767.1">
    <property type="nucleotide sequence ID" value="NZ_BAABKD010000001.1"/>
</dbReference>
<dbReference type="EMBL" id="BAABKD010000001">
    <property type="protein sequence ID" value="GAA5083662.1"/>
    <property type="molecule type" value="Genomic_DNA"/>
</dbReference>
<evidence type="ECO:0000313" key="13">
    <source>
        <dbReference type="Proteomes" id="UP001500227"/>
    </source>
</evidence>
<dbReference type="Proteomes" id="UP001500227">
    <property type="component" value="Unassembled WGS sequence"/>
</dbReference>
<dbReference type="PANTHER" id="PTHR34501:SF9">
    <property type="entry name" value="MAJOR OUTER MEMBRANE PROTEIN P.IA"/>
    <property type="match status" value="1"/>
</dbReference>
<proteinExistence type="predicted"/>
<dbReference type="PRINTS" id="PR00184">
    <property type="entry name" value="NEISSPPORIN"/>
</dbReference>
<sequence length="369" mass="40886">MLKHPFFPLFTTVILSSLTLPVAAESALQLYGTLDTGISYTKQSGEARHRGLINGGQTDSIWGLQGSEDLGNGAHALFQLESSIDLLSGQLEEDALFDQSARLGLQHEGWGTLYLGRQNPASQQFNEEVELAGWKDFGLGALMRNSDNYQQNQSIQYYTPSWAGWQAGLGYQAADWDKSSLTDQPERFNGALRFEGENLYAAISYDQHLQSRHPYTPKHAKALQVSAKYDFDAFTLAAAWARQKNGFVGLNGGEQAAEYWEVDALEGYGAPEFLQGGKVDSVFVGAALSLGQGELIAQWSLAKPNWHWEETQKKARKVQVYSLGYVYDLSARTQLYAFGAYGKNYHLEQVFDASNSSSRRAAIGLTHHF</sequence>
<protein>
    <submittedName>
        <fullName evidence="12">Porin</fullName>
    </submittedName>
</protein>
<comment type="caution">
    <text evidence="12">The sequence shown here is derived from an EMBL/GenBank/DDBJ whole genome shotgun (WGS) entry which is preliminary data.</text>
</comment>
<keyword evidence="5" id="KW-0812">Transmembrane</keyword>
<evidence type="ECO:0000313" key="12">
    <source>
        <dbReference type="EMBL" id="GAA5083662.1"/>
    </source>
</evidence>
<comment type="subcellular location">
    <subcellularLocation>
        <location evidence="1">Cell outer membrane</location>
        <topology evidence="1">Multi-pass membrane protein</topology>
    </subcellularLocation>
</comment>
<dbReference type="CDD" id="cd00342">
    <property type="entry name" value="gram_neg_porins"/>
    <property type="match status" value="1"/>
</dbReference>
<evidence type="ECO:0000256" key="3">
    <source>
        <dbReference type="ARBA" id="ARBA00022448"/>
    </source>
</evidence>
<dbReference type="InterPro" id="IPR033900">
    <property type="entry name" value="Gram_neg_porin_domain"/>
</dbReference>
<keyword evidence="7" id="KW-0406">Ion transport</keyword>
<evidence type="ECO:0000259" key="11">
    <source>
        <dbReference type="Pfam" id="PF13609"/>
    </source>
</evidence>
<keyword evidence="13" id="KW-1185">Reference proteome</keyword>
<accession>A0ABP9LS41</accession>
<evidence type="ECO:0000256" key="1">
    <source>
        <dbReference type="ARBA" id="ARBA00004571"/>
    </source>
</evidence>
<evidence type="ECO:0000256" key="9">
    <source>
        <dbReference type="ARBA" id="ARBA00023136"/>
    </source>
</evidence>
<dbReference type="SUPFAM" id="SSF56935">
    <property type="entry name" value="Porins"/>
    <property type="match status" value="1"/>
</dbReference>
<organism evidence="12 13">
    <name type="scientific">Paenalcaligenes hermetiae</name>
    <dbReference type="NCBI Taxonomy" id="1157987"/>
    <lineage>
        <taxon>Bacteria</taxon>
        <taxon>Pseudomonadati</taxon>
        <taxon>Pseudomonadota</taxon>
        <taxon>Betaproteobacteria</taxon>
        <taxon>Burkholderiales</taxon>
        <taxon>Alcaligenaceae</taxon>
        <taxon>Paenalcaligenes</taxon>
    </lineage>
</organism>
<dbReference type="InterPro" id="IPR023614">
    <property type="entry name" value="Porin_dom_sf"/>
</dbReference>
<keyword evidence="4" id="KW-1134">Transmembrane beta strand</keyword>
<evidence type="ECO:0000256" key="2">
    <source>
        <dbReference type="ARBA" id="ARBA00011233"/>
    </source>
</evidence>